<reference evidence="3" key="1">
    <citation type="submission" date="2021-01" db="EMBL/GenBank/DDBJ databases">
        <authorList>
            <person name="Corre E."/>
            <person name="Pelletier E."/>
            <person name="Niang G."/>
            <person name="Scheremetjew M."/>
            <person name="Finn R."/>
            <person name="Kale V."/>
            <person name="Holt S."/>
            <person name="Cochrane G."/>
            <person name="Meng A."/>
            <person name="Brown T."/>
            <person name="Cohen L."/>
        </authorList>
    </citation>
    <scope>NUCLEOTIDE SEQUENCE</scope>
    <source>
        <strain evidence="3">308</strain>
    </source>
</reference>
<evidence type="ECO:0000313" key="3">
    <source>
        <dbReference type="EMBL" id="CAD8891225.1"/>
    </source>
</evidence>
<feature type="region of interest" description="Disordered" evidence="1">
    <location>
        <begin position="1"/>
        <end position="49"/>
    </location>
</feature>
<dbReference type="InterPro" id="IPR038765">
    <property type="entry name" value="Papain-like_cys_pep_sf"/>
</dbReference>
<dbReference type="PANTHER" id="PTHR12419">
    <property type="entry name" value="OTU DOMAIN CONTAINING PROTEIN"/>
    <property type="match status" value="1"/>
</dbReference>
<organism evidence="3">
    <name type="scientific">Corethron hystrix</name>
    <dbReference type="NCBI Taxonomy" id="216773"/>
    <lineage>
        <taxon>Eukaryota</taxon>
        <taxon>Sar</taxon>
        <taxon>Stramenopiles</taxon>
        <taxon>Ochrophyta</taxon>
        <taxon>Bacillariophyta</taxon>
        <taxon>Coscinodiscophyceae</taxon>
        <taxon>Corethrophycidae</taxon>
        <taxon>Corethrales</taxon>
        <taxon>Corethraceae</taxon>
        <taxon>Corethron</taxon>
    </lineage>
</organism>
<proteinExistence type="predicted"/>
<sequence>MGKSKSKTKKPSKPKNNKGQRCPTNISKKKKNPKKCRRGGNRLSEGNASIDDSQFRSEILMSSKSIREMAADGNCLFRALSDQLFFDWGRLHDQVRSDVMDYIEESPDEFKFFLYSEDDDDDDDEDIDEIFRDYVKSMREDAEWGGDVEIVAASRLYRRDITVYSPFGALNITCTDEKKNDCPILLSFHDNDHYNSVEDLGRKENMLPSKNKKSSRNESGTSNGHSKGRRNGKVSDPCDSENGRGSCKIKSRGSAKKKGSQCYYAVSNEESDSGDDTNSLDGQFKKIQI</sequence>
<dbReference type="Pfam" id="PF02338">
    <property type="entry name" value="OTU"/>
    <property type="match status" value="1"/>
</dbReference>
<dbReference type="PROSITE" id="PS50802">
    <property type="entry name" value="OTU"/>
    <property type="match status" value="1"/>
</dbReference>
<feature type="compositionally biased region" description="Basic residues" evidence="1">
    <location>
        <begin position="247"/>
        <end position="259"/>
    </location>
</feature>
<dbReference type="AlphaFoldDB" id="A0A7S1FUY1"/>
<dbReference type="SUPFAM" id="SSF54001">
    <property type="entry name" value="Cysteine proteinases"/>
    <property type="match status" value="1"/>
</dbReference>
<dbReference type="InterPro" id="IPR003323">
    <property type="entry name" value="OTU_dom"/>
</dbReference>
<feature type="compositionally biased region" description="Basic residues" evidence="1">
    <location>
        <begin position="1"/>
        <end position="18"/>
    </location>
</feature>
<dbReference type="CDD" id="cd22771">
    <property type="entry name" value="OTU_plant_OTU7-like"/>
    <property type="match status" value="1"/>
</dbReference>
<gene>
    <name evidence="3" type="ORF">CHYS00102_LOCUS18431</name>
</gene>
<dbReference type="InterPro" id="IPR050704">
    <property type="entry name" value="Peptidase_C85-like"/>
</dbReference>
<feature type="region of interest" description="Disordered" evidence="1">
    <location>
        <begin position="200"/>
        <end position="289"/>
    </location>
</feature>
<evidence type="ECO:0000256" key="1">
    <source>
        <dbReference type="SAM" id="MobiDB-lite"/>
    </source>
</evidence>
<name>A0A7S1FUY1_9STRA</name>
<evidence type="ECO:0000259" key="2">
    <source>
        <dbReference type="PROSITE" id="PS50802"/>
    </source>
</evidence>
<dbReference type="GO" id="GO:0016579">
    <property type="term" value="P:protein deubiquitination"/>
    <property type="evidence" value="ECO:0007669"/>
    <property type="project" value="TreeGrafter"/>
</dbReference>
<dbReference type="GO" id="GO:0004843">
    <property type="term" value="F:cysteine-type deubiquitinase activity"/>
    <property type="evidence" value="ECO:0007669"/>
    <property type="project" value="TreeGrafter"/>
</dbReference>
<feature type="compositionally biased region" description="Basic residues" evidence="1">
    <location>
        <begin position="27"/>
        <end position="40"/>
    </location>
</feature>
<dbReference type="Gene3D" id="3.90.70.80">
    <property type="match status" value="1"/>
</dbReference>
<protein>
    <recommendedName>
        <fullName evidence="2">OTU domain-containing protein</fullName>
    </recommendedName>
</protein>
<dbReference type="EMBL" id="HBFR01025642">
    <property type="protein sequence ID" value="CAD8891225.1"/>
    <property type="molecule type" value="Transcribed_RNA"/>
</dbReference>
<feature type="domain" description="OTU" evidence="2">
    <location>
        <begin position="64"/>
        <end position="200"/>
    </location>
</feature>
<dbReference type="PANTHER" id="PTHR12419:SF7">
    <property type="entry name" value="OTU DOMAIN-CONTAINING PROTEIN 3"/>
    <property type="match status" value="1"/>
</dbReference>
<accession>A0A7S1FUY1</accession>